<dbReference type="Gene3D" id="3.30.450.20">
    <property type="entry name" value="PAS domain"/>
    <property type="match status" value="2"/>
</dbReference>
<dbReference type="Pfam" id="PF00990">
    <property type="entry name" value="GGDEF"/>
    <property type="match status" value="1"/>
</dbReference>
<dbReference type="Pfam" id="PF00989">
    <property type="entry name" value="PAS"/>
    <property type="match status" value="1"/>
</dbReference>
<dbReference type="InterPro" id="IPR001633">
    <property type="entry name" value="EAL_dom"/>
</dbReference>
<evidence type="ECO:0000313" key="5">
    <source>
        <dbReference type="EMBL" id="MBE9029872.1"/>
    </source>
</evidence>
<dbReference type="InterPro" id="IPR001610">
    <property type="entry name" value="PAC"/>
</dbReference>
<dbReference type="InterPro" id="IPR000014">
    <property type="entry name" value="PAS"/>
</dbReference>
<dbReference type="PANTHER" id="PTHR44757">
    <property type="entry name" value="DIGUANYLATE CYCLASE DGCP"/>
    <property type="match status" value="1"/>
</dbReference>
<proteinExistence type="predicted"/>
<dbReference type="InterPro" id="IPR035919">
    <property type="entry name" value="EAL_sf"/>
</dbReference>
<name>A0A928VNX7_9CYAN</name>
<evidence type="ECO:0000259" key="3">
    <source>
        <dbReference type="PROSITE" id="PS50883"/>
    </source>
</evidence>
<accession>A0A928VNX7</accession>
<evidence type="ECO:0000259" key="2">
    <source>
        <dbReference type="PROSITE" id="PS50113"/>
    </source>
</evidence>
<dbReference type="Pfam" id="PF00563">
    <property type="entry name" value="EAL"/>
    <property type="match status" value="1"/>
</dbReference>
<dbReference type="Gene3D" id="3.20.20.450">
    <property type="entry name" value="EAL domain"/>
    <property type="match status" value="1"/>
</dbReference>
<dbReference type="EMBL" id="JADEXQ010000024">
    <property type="protein sequence ID" value="MBE9029872.1"/>
    <property type="molecule type" value="Genomic_DNA"/>
</dbReference>
<dbReference type="SMART" id="SM00052">
    <property type="entry name" value="EAL"/>
    <property type="match status" value="1"/>
</dbReference>
<dbReference type="PANTHER" id="PTHR44757:SF2">
    <property type="entry name" value="BIOFILM ARCHITECTURE MAINTENANCE PROTEIN MBAA"/>
    <property type="match status" value="1"/>
</dbReference>
<dbReference type="InterPro" id="IPR029787">
    <property type="entry name" value="Nucleotide_cyclase"/>
</dbReference>
<dbReference type="AlphaFoldDB" id="A0A928VNX7"/>
<dbReference type="PROSITE" id="PS50113">
    <property type="entry name" value="PAC"/>
    <property type="match status" value="2"/>
</dbReference>
<dbReference type="FunFam" id="3.30.70.270:FF:000001">
    <property type="entry name" value="Diguanylate cyclase domain protein"/>
    <property type="match status" value="1"/>
</dbReference>
<dbReference type="CDD" id="cd01948">
    <property type="entry name" value="EAL"/>
    <property type="match status" value="1"/>
</dbReference>
<dbReference type="PIRSF" id="PIRSF005925">
    <property type="entry name" value="Dos"/>
    <property type="match status" value="1"/>
</dbReference>
<reference evidence="5" key="1">
    <citation type="submission" date="2020-10" db="EMBL/GenBank/DDBJ databases">
        <authorList>
            <person name="Castelo-Branco R."/>
            <person name="Eusebio N."/>
            <person name="Adriana R."/>
            <person name="Vieira A."/>
            <person name="Brugerolle De Fraissinette N."/>
            <person name="Rezende De Castro R."/>
            <person name="Schneider M.P."/>
            <person name="Vasconcelos V."/>
            <person name="Leao P.N."/>
        </authorList>
    </citation>
    <scope>NUCLEOTIDE SEQUENCE</scope>
    <source>
        <strain evidence="5">LEGE 11480</strain>
    </source>
</reference>
<dbReference type="InterPro" id="IPR052155">
    <property type="entry name" value="Biofilm_reg_signaling"/>
</dbReference>
<dbReference type="SMART" id="SM00086">
    <property type="entry name" value="PAC"/>
    <property type="match status" value="2"/>
</dbReference>
<dbReference type="SMART" id="SM00091">
    <property type="entry name" value="PAS"/>
    <property type="match status" value="2"/>
</dbReference>
<dbReference type="SMART" id="SM00267">
    <property type="entry name" value="GGDEF"/>
    <property type="match status" value="1"/>
</dbReference>
<dbReference type="InterPro" id="IPR012226">
    <property type="entry name" value="Diguanyl_cyclase/Pdiesterase"/>
</dbReference>
<sequence>MAIEGLYRNPVAPMAITPDSNWFLQTVIESLNDGIIITDLDDQILHVNSRLAKLIGCPIADMVGHPAKPFLELIDGWLFFHATEAEDAAAPAEWRERQLKRRDGRQFWAEVDVTPLYDQHDQPVGNLLRVSDITERKWLEEYLRLLESVVVNANEMVMISQAEPAEDPLNLRIIYINNAFLKVTGYRAGEVIGKNSQLLVGEATAQSQLDGLREQLSKGESAQAELLLYCKDGNTFWADINTVPIHNEHGQLTHYVSVMREATERKQAEAQLRRNAFHDSLTGLPNRLMFMERLGQTVDYAKQDPGSHFALLFLDLDRFKVINDSLGHLIGDQLLIAIARRLESCLHKSDLVARLGGDEFTILLEDMSDLEEANGVADRIHRALAEPFDLSGNEVFTSVSIGIAMSCNMELTSAEDVLRGADIAMYRAKAHGKSCHEVFDTEMHRNVVTLMQMETDLRRAVERQEFELFYQPIVSLSTGRISGFEALVRWPHPEKGYISPGEFISLAEETGLIMPLGKWVLEEACRQLRQWQIQFSQHLPLTVSVNLSSRQFSQSNLPEQIRMILEETNLSPNSLKLEITESAIMENTESAMAMMMNIKQLGVQLSVDDFGTGYSSLGYLYRFPMDVLKIDQSFISRIDVDGEKLELVRTITTLSWNLGMDVIAEGVETAKQLAQLKALKCEYGQGHLFAPAMSKEKMEVFLSNPVHPLEHLAQVLPIDVPTPVES</sequence>
<dbReference type="Proteomes" id="UP000625316">
    <property type="component" value="Unassembled WGS sequence"/>
</dbReference>
<feature type="domain" description="GGDEF" evidence="4">
    <location>
        <begin position="307"/>
        <end position="441"/>
    </location>
</feature>
<dbReference type="SUPFAM" id="SSF55073">
    <property type="entry name" value="Nucleotide cyclase"/>
    <property type="match status" value="1"/>
</dbReference>
<evidence type="ECO:0000313" key="6">
    <source>
        <dbReference type="Proteomes" id="UP000625316"/>
    </source>
</evidence>
<dbReference type="RefSeq" id="WP_264324694.1">
    <property type="nucleotide sequence ID" value="NZ_JADEXQ010000024.1"/>
</dbReference>
<dbReference type="PROSITE" id="PS50883">
    <property type="entry name" value="EAL"/>
    <property type="match status" value="1"/>
</dbReference>
<dbReference type="NCBIfam" id="TIGR00229">
    <property type="entry name" value="sensory_box"/>
    <property type="match status" value="2"/>
</dbReference>
<gene>
    <name evidence="5" type="ORF">IQ266_09045</name>
</gene>
<dbReference type="CDD" id="cd00130">
    <property type="entry name" value="PAS"/>
    <property type="match status" value="2"/>
</dbReference>
<evidence type="ECO:0000259" key="4">
    <source>
        <dbReference type="PROSITE" id="PS50887"/>
    </source>
</evidence>
<dbReference type="InterPro" id="IPR000160">
    <property type="entry name" value="GGDEF_dom"/>
</dbReference>
<protein>
    <submittedName>
        <fullName evidence="5">EAL domain-containing protein</fullName>
    </submittedName>
</protein>
<dbReference type="InterPro" id="IPR000700">
    <property type="entry name" value="PAS-assoc_C"/>
</dbReference>
<dbReference type="SUPFAM" id="SSF141868">
    <property type="entry name" value="EAL domain-like"/>
    <property type="match status" value="1"/>
</dbReference>
<organism evidence="5 6">
    <name type="scientific">Romeriopsis navalis LEGE 11480</name>
    <dbReference type="NCBI Taxonomy" id="2777977"/>
    <lineage>
        <taxon>Bacteria</taxon>
        <taxon>Bacillati</taxon>
        <taxon>Cyanobacteriota</taxon>
        <taxon>Cyanophyceae</taxon>
        <taxon>Leptolyngbyales</taxon>
        <taxon>Leptolyngbyaceae</taxon>
        <taxon>Romeriopsis</taxon>
        <taxon>Romeriopsis navalis</taxon>
    </lineage>
</organism>
<dbReference type="Gene3D" id="3.30.70.270">
    <property type="match status" value="1"/>
</dbReference>
<dbReference type="FunFam" id="3.20.20.450:FF:000001">
    <property type="entry name" value="Cyclic di-GMP phosphodiesterase yahA"/>
    <property type="match status" value="1"/>
</dbReference>
<dbReference type="SUPFAM" id="SSF55785">
    <property type="entry name" value="PYP-like sensor domain (PAS domain)"/>
    <property type="match status" value="2"/>
</dbReference>
<dbReference type="InterPro" id="IPR035965">
    <property type="entry name" value="PAS-like_dom_sf"/>
</dbReference>
<feature type="domain" description="EAL" evidence="3">
    <location>
        <begin position="450"/>
        <end position="706"/>
    </location>
</feature>
<feature type="domain" description="PAS" evidence="1">
    <location>
        <begin position="172"/>
        <end position="223"/>
    </location>
</feature>
<keyword evidence="6" id="KW-1185">Reference proteome</keyword>
<dbReference type="Pfam" id="PF13426">
    <property type="entry name" value="PAS_9"/>
    <property type="match status" value="1"/>
</dbReference>
<feature type="domain" description="PAC" evidence="2">
    <location>
        <begin position="93"/>
        <end position="145"/>
    </location>
</feature>
<feature type="domain" description="PAS" evidence="1">
    <location>
        <begin position="20"/>
        <end position="74"/>
    </location>
</feature>
<dbReference type="InterPro" id="IPR043128">
    <property type="entry name" value="Rev_trsase/Diguanyl_cyclase"/>
</dbReference>
<dbReference type="CDD" id="cd01949">
    <property type="entry name" value="GGDEF"/>
    <property type="match status" value="1"/>
</dbReference>
<dbReference type="InterPro" id="IPR013767">
    <property type="entry name" value="PAS_fold"/>
</dbReference>
<dbReference type="PROSITE" id="PS50887">
    <property type="entry name" value="GGDEF"/>
    <property type="match status" value="1"/>
</dbReference>
<feature type="domain" description="PAC" evidence="2">
    <location>
        <begin position="222"/>
        <end position="274"/>
    </location>
</feature>
<dbReference type="NCBIfam" id="TIGR00254">
    <property type="entry name" value="GGDEF"/>
    <property type="match status" value="1"/>
</dbReference>
<dbReference type="GO" id="GO:0006355">
    <property type="term" value="P:regulation of DNA-templated transcription"/>
    <property type="evidence" value="ECO:0007669"/>
    <property type="project" value="InterPro"/>
</dbReference>
<evidence type="ECO:0000259" key="1">
    <source>
        <dbReference type="PROSITE" id="PS50112"/>
    </source>
</evidence>
<comment type="caution">
    <text evidence="5">The sequence shown here is derived from an EMBL/GenBank/DDBJ whole genome shotgun (WGS) entry which is preliminary data.</text>
</comment>
<dbReference type="PROSITE" id="PS50112">
    <property type="entry name" value="PAS"/>
    <property type="match status" value="2"/>
</dbReference>